<name>A0ABX5EJB4_9MICO</name>
<evidence type="ECO:0000256" key="1">
    <source>
        <dbReference type="SAM" id="MobiDB-lite"/>
    </source>
</evidence>
<proteinExistence type="predicted"/>
<gene>
    <name evidence="4" type="ORF">BCL65_103260</name>
</gene>
<feature type="transmembrane region" description="Helical" evidence="2">
    <location>
        <begin position="22"/>
        <end position="43"/>
    </location>
</feature>
<keyword evidence="2" id="KW-0812">Transmembrane</keyword>
<evidence type="ECO:0000313" key="4">
    <source>
        <dbReference type="EMBL" id="PRZ08330.1"/>
    </source>
</evidence>
<dbReference type="RefSeq" id="WP_106266373.1">
    <property type="nucleotide sequence ID" value="NZ_PVTX01000003.1"/>
</dbReference>
<keyword evidence="2" id="KW-1133">Transmembrane helix</keyword>
<keyword evidence="2" id="KW-0472">Membrane</keyword>
<sequence length="218" mass="23419">MTSPAQDPARVARRRRKHERQAVVFGLIIAFLVVLGLGALAIYTDTIDSPIAEPIFTPSADVTNMAPACLPEDEDSPDGVLPMRYDKVGVRVFNAADPRFALAGAAEEVLSDRGFDVRDTGDFPDLVEGPSEIRYGAEGIVQAYTLAAQFADVELVMDDRGGKVVDLLIGVGWSEPLPAEEIPLAADEPLENMPGCVPASELDPVEREYGRGRAPDEA</sequence>
<reference evidence="4 5" key="1">
    <citation type="submission" date="2018-03" db="EMBL/GenBank/DDBJ databases">
        <title>Comparative analysis of microorganisms from saline springs in Andes Mountain Range, Colombia.</title>
        <authorList>
            <person name="Rubin E."/>
        </authorList>
    </citation>
    <scope>NUCLEOTIDE SEQUENCE [LARGE SCALE GENOMIC DNA]</scope>
    <source>
        <strain evidence="4 5">CG 23</strain>
    </source>
</reference>
<feature type="domain" description="LytR/CpsA/Psr regulator C-terminal" evidence="3">
    <location>
        <begin position="88"/>
        <end position="173"/>
    </location>
</feature>
<feature type="compositionally biased region" description="Basic and acidic residues" evidence="1">
    <location>
        <begin position="204"/>
        <end position="218"/>
    </location>
</feature>
<dbReference type="Proteomes" id="UP000239895">
    <property type="component" value="Unassembled WGS sequence"/>
</dbReference>
<dbReference type="InterPro" id="IPR027381">
    <property type="entry name" value="LytR/CpsA/Psr_C"/>
</dbReference>
<protein>
    <submittedName>
        <fullName evidence="4">LytR cell envelope-related transcriptional attenuator</fullName>
    </submittedName>
</protein>
<dbReference type="EMBL" id="PVTX01000003">
    <property type="protein sequence ID" value="PRZ08330.1"/>
    <property type="molecule type" value="Genomic_DNA"/>
</dbReference>
<keyword evidence="5" id="KW-1185">Reference proteome</keyword>
<comment type="caution">
    <text evidence="4">The sequence shown here is derived from an EMBL/GenBank/DDBJ whole genome shotgun (WGS) entry which is preliminary data.</text>
</comment>
<evidence type="ECO:0000313" key="5">
    <source>
        <dbReference type="Proteomes" id="UP000239895"/>
    </source>
</evidence>
<dbReference type="Pfam" id="PF13399">
    <property type="entry name" value="LytR_C"/>
    <property type="match status" value="1"/>
</dbReference>
<organism evidence="4 5">
    <name type="scientific">Isoptericola halotolerans</name>
    <dbReference type="NCBI Taxonomy" id="300560"/>
    <lineage>
        <taxon>Bacteria</taxon>
        <taxon>Bacillati</taxon>
        <taxon>Actinomycetota</taxon>
        <taxon>Actinomycetes</taxon>
        <taxon>Micrococcales</taxon>
        <taxon>Promicromonosporaceae</taxon>
        <taxon>Isoptericola</taxon>
    </lineage>
</organism>
<accession>A0ABX5EJB4</accession>
<evidence type="ECO:0000256" key="2">
    <source>
        <dbReference type="SAM" id="Phobius"/>
    </source>
</evidence>
<evidence type="ECO:0000259" key="3">
    <source>
        <dbReference type="Pfam" id="PF13399"/>
    </source>
</evidence>
<feature type="region of interest" description="Disordered" evidence="1">
    <location>
        <begin position="188"/>
        <end position="218"/>
    </location>
</feature>